<gene>
    <name evidence="1" type="ORF">CKAN_02401900</name>
</gene>
<dbReference type="Proteomes" id="UP000283530">
    <property type="component" value="Unassembled WGS sequence"/>
</dbReference>
<evidence type="ECO:0000313" key="1">
    <source>
        <dbReference type="EMBL" id="RWR94711.1"/>
    </source>
</evidence>
<accession>A0A3S3NLS8</accession>
<proteinExistence type="predicted"/>
<dbReference type="OrthoDB" id="10414264at2759"/>
<reference evidence="1 2" key="1">
    <citation type="journal article" date="2019" name="Nat. Plants">
        <title>Stout camphor tree genome fills gaps in understanding of flowering plant genome evolution.</title>
        <authorList>
            <person name="Chaw S.M."/>
            <person name="Liu Y.C."/>
            <person name="Wu Y.W."/>
            <person name="Wang H.Y."/>
            <person name="Lin C.I."/>
            <person name="Wu C.S."/>
            <person name="Ke H.M."/>
            <person name="Chang L.Y."/>
            <person name="Hsu C.Y."/>
            <person name="Yang H.T."/>
            <person name="Sudianto E."/>
            <person name="Hsu M.H."/>
            <person name="Wu K.P."/>
            <person name="Wang L.N."/>
            <person name="Leebens-Mack J.H."/>
            <person name="Tsai I.J."/>
        </authorList>
    </citation>
    <scope>NUCLEOTIDE SEQUENCE [LARGE SCALE GENOMIC DNA]</scope>
    <source>
        <strain evidence="2">cv. Chaw 1501</strain>
        <tissue evidence="1">Young leaves</tissue>
    </source>
</reference>
<name>A0A3S3NLS8_9MAGN</name>
<comment type="caution">
    <text evidence="1">The sequence shown here is derived from an EMBL/GenBank/DDBJ whole genome shotgun (WGS) entry which is preliminary data.</text>
</comment>
<keyword evidence="2" id="KW-1185">Reference proteome</keyword>
<organism evidence="1 2">
    <name type="scientific">Cinnamomum micranthum f. kanehirae</name>
    <dbReference type="NCBI Taxonomy" id="337451"/>
    <lineage>
        <taxon>Eukaryota</taxon>
        <taxon>Viridiplantae</taxon>
        <taxon>Streptophyta</taxon>
        <taxon>Embryophyta</taxon>
        <taxon>Tracheophyta</taxon>
        <taxon>Spermatophyta</taxon>
        <taxon>Magnoliopsida</taxon>
        <taxon>Magnoliidae</taxon>
        <taxon>Laurales</taxon>
        <taxon>Lauraceae</taxon>
        <taxon>Cinnamomum</taxon>
    </lineage>
</organism>
<protein>
    <submittedName>
        <fullName evidence="1">Uncharacterized protein</fullName>
    </submittedName>
</protein>
<sequence length="96" mass="11208">MNKKTLYFIENLPSSSQTKTRLTSQSQTQMKQLPKRLLSFTPKRRNEKKKKKKGEISTLPNYGISPVFPYLPKVMSSFELFGTLQCDDYLLPWTKC</sequence>
<dbReference type="EMBL" id="QPKB01000011">
    <property type="protein sequence ID" value="RWR94711.1"/>
    <property type="molecule type" value="Genomic_DNA"/>
</dbReference>
<evidence type="ECO:0000313" key="2">
    <source>
        <dbReference type="Proteomes" id="UP000283530"/>
    </source>
</evidence>
<dbReference type="AlphaFoldDB" id="A0A3S3NLS8"/>